<sequence>MFETKRKEGFTLIELLIVIAIIAILAAVAFVALDPLTRFQDSRDAARWADTTAVLTAVKVDQVDNGGAYLQAVTDANAGEVYMIVDGAVVAGCDDQNLVCDTDVTDDNNCINLAGLVDDGYLADVPVSPNGTGNWSANITGYTLQRNANGTVVIAACESENADAIQVLR</sequence>
<evidence type="ECO:0008006" key="4">
    <source>
        <dbReference type="Google" id="ProtNLM"/>
    </source>
</evidence>
<evidence type="ECO:0000256" key="1">
    <source>
        <dbReference type="SAM" id="Phobius"/>
    </source>
</evidence>
<dbReference type="Gene3D" id="3.30.700.10">
    <property type="entry name" value="Glycoprotein, Type 4 Pilin"/>
    <property type="match status" value="1"/>
</dbReference>
<dbReference type="Proteomes" id="UP000176282">
    <property type="component" value="Unassembled WGS sequence"/>
</dbReference>
<evidence type="ECO:0000313" key="3">
    <source>
        <dbReference type="Proteomes" id="UP000176282"/>
    </source>
</evidence>
<dbReference type="InterPro" id="IPR012902">
    <property type="entry name" value="N_methyl_site"/>
</dbReference>
<dbReference type="PROSITE" id="PS00409">
    <property type="entry name" value="PROKAR_NTER_METHYL"/>
    <property type="match status" value="1"/>
</dbReference>
<dbReference type="AlphaFoldDB" id="A0A1F6MAU8"/>
<gene>
    <name evidence="2" type="ORF">A3J66_02640</name>
</gene>
<keyword evidence="1" id="KW-0812">Transmembrane</keyword>
<dbReference type="NCBIfam" id="TIGR02532">
    <property type="entry name" value="IV_pilin_GFxxxE"/>
    <property type="match status" value="1"/>
</dbReference>
<dbReference type="STRING" id="1798680.A3J66_02640"/>
<keyword evidence="1" id="KW-1133">Transmembrane helix</keyword>
<organism evidence="2 3">
    <name type="scientific">Candidatus Magasanikbacteria bacterium RIFCSPHIGHO2_02_FULL_47_14</name>
    <dbReference type="NCBI Taxonomy" id="1798680"/>
    <lineage>
        <taxon>Bacteria</taxon>
        <taxon>Candidatus Magasanikiibacteriota</taxon>
    </lineage>
</organism>
<keyword evidence="1" id="KW-0472">Membrane</keyword>
<evidence type="ECO:0000313" key="2">
    <source>
        <dbReference type="EMBL" id="OGH68735.1"/>
    </source>
</evidence>
<dbReference type="InterPro" id="IPR045584">
    <property type="entry name" value="Pilin-like"/>
</dbReference>
<name>A0A1F6MAU8_9BACT</name>
<dbReference type="SUPFAM" id="SSF54523">
    <property type="entry name" value="Pili subunits"/>
    <property type="match status" value="1"/>
</dbReference>
<protein>
    <recommendedName>
        <fullName evidence="4">Prepilin-type N-terminal cleavage/methylation domain-containing protein</fullName>
    </recommendedName>
</protein>
<feature type="transmembrane region" description="Helical" evidence="1">
    <location>
        <begin position="12"/>
        <end position="33"/>
    </location>
</feature>
<reference evidence="2 3" key="1">
    <citation type="journal article" date="2016" name="Nat. Commun.">
        <title>Thousands of microbial genomes shed light on interconnected biogeochemical processes in an aquifer system.</title>
        <authorList>
            <person name="Anantharaman K."/>
            <person name="Brown C.T."/>
            <person name="Hug L.A."/>
            <person name="Sharon I."/>
            <person name="Castelle C.J."/>
            <person name="Probst A.J."/>
            <person name="Thomas B.C."/>
            <person name="Singh A."/>
            <person name="Wilkins M.J."/>
            <person name="Karaoz U."/>
            <person name="Brodie E.L."/>
            <person name="Williams K.H."/>
            <person name="Hubbard S.S."/>
            <person name="Banfield J.F."/>
        </authorList>
    </citation>
    <scope>NUCLEOTIDE SEQUENCE [LARGE SCALE GENOMIC DNA]</scope>
</reference>
<accession>A0A1F6MAU8</accession>
<proteinExistence type="predicted"/>
<dbReference type="Pfam" id="PF07963">
    <property type="entry name" value="N_methyl"/>
    <property type="match status" value="1"/>
</dbReference>
<dbReference type="EMBL" id="MFQB01000008">
    <property type="protein sequence ID" value="OGH68735.1"/>
    <property type="molecule type" value="Genomic_DNA"/>
</dbReference>
<comment type="caution">
    <text evidence="2">The sequence shown here is derived from an EMBL/GenBank/DDBJ whole genome shotgun (WGS) entry which is preliminary data.</text>
</comment>